<accession>A0ABD0MA42</accession>
<dbReference type="Proteomes" id="UP001519460">
    <property type="component" value="Unassembled WGS sequence"/>
</dbReference>
<sequence>MPPSKPRSQGELSALITHRWRRFCGVTSAHRTSLGDRGPGTRLASIASWFRSSSMVVPESILETGVEGGGKQETWLDYEVGEPPKRRLGVIRCPDLRVLSRGTPGPRGDDPNFMPGPFSKPGLREILRTSSSVPLLLAGKPATAHMSCWVLNQAARVDLKINGQELPGSILFPGRRRGLVLAAHPGEISGILVVRVPRAVSPAS</sequence>
<proteinExistence type="predicted"/>
<comment type="caution">
    <text evidence="1">The sequence shown here is derived from an EMBL/GenBank/DDBJ whole genome shotgun (WGS) entry which is preliminary data.</text>
</comment>
<evidence type="ECO:0000313" key="1">
    <source>
        <dbReference type="EMBL" id="KAK7508316.1"/>
    </source>
</evidence>
<dbReference type="EMBL" id="JACVVK020000002">
    <property type="protein sequence ID" value="KAK7508316.1"/>
    <property type="molecule type" value="Genomic_DNA"/>
</dbReference>
<organism evidence="1 2">
    <name type="scientific">Batillaria attramentaria</name>
    <dbReference type="NCBI Taxonomy" id="370345"/>
    <lineage>
        <taxon>Eukaryota</taxon>
        <taxon>Metazoa</taxon>
        <taxon>Spiralia</taxon>
        <taxon>Lophotrochozoa</taxon>
        <taxon>Mollusca</taxon>
        <taxon>Gastropoda</taxon>
        <taxon>Caenogastropoda</taxon>
        <taxon>Sorbeoconcha</taxon>
        <taxon>Cerithioidea</taxon>
        <taxon>Batillariidae</taxon>
        <taxon>Batillaria</taxon>
    </lineage>
</organism>
<reference evidence="1 2" key="1">
    <citation type="journal article" date="2023" name="Sci. Data">
        <title>Genome assembly of the Korean intertidal mud-creeper Batillaria attramentaria.</title>
        <authorList>
            <person name="Patra A.K."/>
            <person name="Ho P.T."/>
            <person name="Jun S."/>
            <person name="Lee S.J."/>
            <person name="Kim Y."/>
            <person name="Won Y.J."/>
        </authorList>
    </citation>
    <scope>NUCLEOTIDE SEQUENCE [LARGE SCALE GENOMIC DNA]</scope>
    <source>
        <strain evidence="1">Wonlab-2016</strain>
    </source>
</reference>
<evidence type="ECO:0000313" key="2">
    <source>
        <dbReference type="Proteomes" id="UP001519460"/>
    </source>
</evidence>
<protein>
    <submittedName>
        <fullName evidence="1">Uncharacterized protein</fullName>
    </submittedName>
</protein>
<gene>
    <name evidence="1" type="ORF">BaRGS_00000555</name>
</gene>
<feature type="non-terminal residue" evidence="1">
    <location>
        <position position="204"/>
    </location>
</feature>
<name>A0ABD0MA42_9CAEN</name>
<dbReference type="AlphaFoldDB" id="A0ABD0MA42"/>
<keyword evidence="2" id="KW-1185">Reference proteome</keyword>